<organism evidence="7 10">
    <name type="scientific">Sulfolobus acidocaldarius</name>
    <dbReference type="NCBI Taxonomy" id="2285"/>
    <lineage>
        <taxon>Archaea</taxon>
        <taxon>Thermoproteota</taxon>
        <taxon>Thermoprotei</taxon>
        <taxon>Sulfolobales</taxon>
        <taxon>Sulfolobaceae</taxon>
        <taxon>Sulfolobus</taxon>
    </lineage>
</organism>
<comment type="subcellular location">
    <subcellularLocation>
        <location evidence="5">Cytoplasm</location>
    </subcellularLocation>
</comment>
<dbReference type="CDD" id="cd00584">
    <property type="entry name" value="Prefoldin_alpha"/>
    <property type="match status" value="1"/>
</dbReference>
<evidence type="ECO:0000313" key="8">
    <source>
        <dbReference type="EMBL" id="ALU31088.1"/>
    </source>
</evidence>
<dbReference type="GO" id="GO:0051082">
    <property type="term" value="F:unfolded protein binding"/>
    <property type="evidence" value="ECO:0007669"/>
    <property type="project" value="UniProtKB-UniRule"/>
</dbReference>
<evidence type="ECO:0000256" key="3">
    <source>
        <dbReference type="ARBA" id="ARBA00023186"/>
    </source>
</evidence>
<dbReference type="AlphaFoldDB" id="A0A0U2WW59"/>
<dbReference type="InterPro" id="IPR004127">
    <property type="entry name" value="Prefoldin_subunit_alpha"/>
</dbReference>
<accession>A0A0U2WW59</accession>
<keyword evidence="5" id="KW-0963">Cytoplasm</keyword>
<dbReference type="EMBL" id="CP013694">
    <property type="protein sequence ID" value="ALU30370.1"/>
    <property type="molecule type" value="Genomic_DNA"/>
</dbReference>
<dbReference type="InterPro" id="IPR009053">
    <property type="entry name" value="Prefoldin"/>
</dbReference>
<evidence type="ECO:0000313" key="9">
    <source>
        <dbReference type="Proteomes" id="UP000060043"/>
    </source>
</evidence>
<dbReference type="GO" id="GO:0005737">
    <property type="term" value="C:cytoplasm"/>
    <property type="evidence" value="ECO:0007669"/>
    <property type="project" value="UniProtKB-SubCell"/>
</dbReference>
<evidence type="ECO:0000256" key="6">
    <source>
        <dbReference type="NCBIfam" id="TIGR00293"/>
    </source>
</evidence>
<comment type="subunit">
    <text evidence="2 5">Heterohexamer of two alpha and four beta subunits.</text>
</comment>
<evidence type="ECO:0000313" key="10">
    <source>
        <dbReference type="Proteomes" id="UP000065473"/>
    </source>
</evidence>
<evidence type="ECO:0000313" key="7">
    <source>
        <dbReference type="EMBL" id="ALU30370.1"/>
    </source>
</evidence>
<dbReference type="STRING" id="1435377.SUSAZ_06945"/>
<dbReference type="Gene3D" id="1.10.287.370">
    <property type="match status" value="1"/>
</dbReference>
<sequence>MIEMSEEAEQQQAAEYIAYLYDQASALRQYIDTLQKNLAEVLESLEAVRASKSAVDEIGKENQEYLLFGDRKGNIVFKVNSVDKNKVLIHLGLNYYAEVDPQAAKKILDDREQQLAEVSKNIQGELSKSIDAYNQIAEILSQVQGKKGE</sequence>
<dbReference type="GO" id="GO:0006457">
    <property type="term" value="P:protein folding"/>
    <property type="evidence" value="ECO:0007669"/>
    <property type="project" value="UniProtKB-UniRule"/>
</dbReference>
<reference evidence="9 10" key="1">
    <citation type="submission" date="2015-12" db="EMBL/GenBank/DDBJ databases">
        <title>A stable core within a dynamic pangenome in Sulfolobus acidocaldarius.</title>
        <authorList>
            <person name="Anderson R."/>
            <person name="Kouris A."/>
            <person name="Seward C."/>
            <person name="Campbell K."/>
            <person name="Whitaker R."/>
        </authorList>
    </citation>
    <scope>NUCLEOTIDE SEQUENCE [LARGE SCALE GENOMIC DNA]</scope>
    <source>
        <strain evidence="7 10">GG12-C01-09</strain>
        <strain evidence="8 9">NG05B_CO5_07</strain>
    </source>
</reference>
<evidence type="ECO:0000256" key="4">
    <source>
        <dbReference type="ARBA" id="ARBA00025077"/>
    </source>
</evidence>
<dbReference type="NCBIfam" id="TIGR00293">
    <property type="entry name" value="prefoldin subunit alpha"/>
    <property type="match status" value="1"/>
</dbReference>
<comment type="function">
    <text evidence="4 5">Molecular chaperone capable of stabilizing a range of proteins. Seems to fulfill an ATP-independent, HSP70-like function in archaeal de novo protein folding.</text>
</comment>
<keyword evidence="3 5" id="KW-0143">Chaperone</keyword>
<protein>
    <recommendedName>
        <fullName evidence="5 6">Prefoldin subunit alpha</fullName>
    </recommendedName>
    <alternativeName>
        <fullName evidence="5">GimC subunit alpha</fullName>
    </alternativeName>
</protein>
<dbReference type="InterPro" id="IPR011599">
    <property type="entry name" value="PFD_alpha_archaea"/>
</dbReference>
<dbReference type="SUPFAM" id="SSF46579">
    <property type="entry name" value="Prefoldin"/>
    <property type="match status" value="1"/>
</dbReference>
<dbReference type="Pfam" id="PF02996">
    <property type="entry name" value="Prefoldin"/>
    <property type="match status" value="1"/>
</dbReference>
<comment type="similarity">
    <text evidence="1">Belongs to the prefoldin subunit alpha family.</text>
</comment>
<name>A0A0U2WW59_9CREN</name>
<proteinExistence type="inferred from homology"/>
<gene>
    <name evidence="5" type="primary">pfdA</name>
    <name evidence="7" type="ORF">ATY89_10725</name>
    <name evidence="8" type="ORF">ATZ20_02280</name>
</gene>
<dbReference type="Proteomes" id="UP000060043">
    <property type="component" value="Chromosome"/>
</dbReference>
<evidence type="ECO:0000256" key="5">
    <source>
        <dbReference type="HAMAP-Rule" id="MF_00308"/>
    </source>
</evidence>
<dbReference type="Proteomes" id="UP000065473">
    <property type="component" value="Chromosome"/>
</dbReference>
<dbReference type="EMBL" id="CP013695">
    <property type="protein sequence ID" value="ALU31088.1"/>
    <property type="molecule type" value="Genomic_DNA"/>
</dbReference>
<evidence type="ECO:0000256" key="2">
    <source>
        <dbReference type="ARBA" id="ARBA00011716"/>
    </source>
</evidence>
<evidence type="ECO:0000256" key="1">
    <source>
        <dbReference type="ARBA" id="ARBA00010048"/>
    </source>
</evidence>
<dbReference type="PaxDb" id="1435377-SUSAZ_06945"/>
<dbReference type="GO" id="GO:0016272">
    <property type="term" value="C:prefoldin complex"/>
    <property type="evidence" value="ECO:0007669"/>
    <property type="project" value="UniProtKB-UniRule"/>
</dbReference>
<comment type="similarity">
    <text evidence="5">Belongs to the prefoldin alpha subunit family.</text>
</comment>
<dbReference type="HAMAP" id="MF_00308">
    <property type="entry name" value="PfdA"/>
    <property type="match status" value="1"/>
</dbReference>